<feature type="transmembrane region" description="Helical" evidence="5">
    <location>
        <begin position="54"/>
        <end position="73"/>
    </location>
</feature>
<evidence type="ECO:0000256" key="1">
    <source>
        <dbReference type="ARBA" id="ARBA00022679"/>
    </source>
</evidence>
<keyword evidence="5" id="KW-0472">Membrane</keyword>
<dbReference type="InterPro" id="IPR036890">
    <property type="entry name" value="HATPase_C_sf"/>
</dbReference>
<dbReference type="CDD" id="cd16917">
    <property type="entry name" value="HATPase_UhpB-NarQ-NarX-like"/>
    <property type="match status" value="1"/>
</dbReference>
<evidence type="ECO:0000256" key="4">
    <source>
        <dbReference type="SAM" id="MobiDB-lite"/>
    </source>
</evidence>
<feature type="transmembrane region" description="Helical" evidence="5">
    <location>
        <begin position="226"/>
        <end position="245"/>
    </location>
</feature>
<protein>
    <submittedName>
        <fullName evidence="7">Sensor histidine kinase</fullName>
    </submittedName>
</protein>
<keyword evidence="1" id="KW-0808">Transferase</keyword>
<feature type="region of interest" description="Disordered" evidence="4">
    <location>
        <begin position="1"/>
        <end position="35"/>
    </location>
</feature>
<comment type="caution">
    <text evidence="7">The sequence shown here is derived from an EMBL/GenBank/DDBJ whole genome shotgun (WGS) entry which is preliminary data.</text>
</comment>
<dbReference type="Gene3D" id="3.30.565.10">
    <property type="entry name" value="Histidine kinase-like ATPase, C-terminal domain"/>
    <property type="match status" value="1"/>
</dbReference>
<dbReference type="SUPFAM" id="SSF55874">
    <property type="entry name" value="ATPase domain of HSP90 chaperone/DNA topoisomerase II/histidine kinase"/>
    <property type="match status" value="1"/>
</dbReference>
<proteinExistence type="predicted"/>
<dbReference type="AlphaFoldDB" id="A0A418X9H2"/>
<dbReference type="InterPro" id="IPR003594">
    <property type="entry name" value="HATPase_dom"/>
</dbReference>
<evidence type="ECO:0000313" key="8">
    <source>
        <dbReference type="Proteomes" id="UP000284021"/>
    </source>
</evidence>
<dbReference type="Proteomes" id="UP000284021">
    <property type="component" value="Unassembled WGS sequence"/>
</dbReference>
<dbReference type="InterPro" id="IPR050482">
    <property type="entry name" value="Sensor_HK_TwoCompSys"/>
</dbReference>
<dbReference type="OrthoDB" id="9797605at2"/>
<evidence type="ECO:0000256" key="3">
    <source>
        <dbReference type="ARBA" id="ARBA00023012"/>
    </source>
</evidence>
<keyword evidence="2 7" id="KW-0418">Kinase</keyword>
<evidence type="ECO:0000313" key="7">
    <source>
        <dbReference type="EMBL" id="RJG09120.1"/>
    </source>
</evidence>
<gene>
    <name evidence="7" type="ORF">D3879_25295</name>
</gene>
<keyword evidence="8" id="KW-1185">Reference proteome</keyword>
<evidence type="ECO:0000256" key="5">
    <source>
        <dbReference type="SAM" id="Phobius"/>
    </source>
</evidence>
<dbReference type="Pfam" id="PF02518">
    <property type="entry name" value="HATPase_c"/>
    <property type="match status" value="1"/>
</dbReference>
<dbReference type="GO" id="GO:0016301">
    <property type="term" value="F:kinase activity"/>
    <property type="evidence" value="ECO:0007669"/>
    <property type="project" value="UniProtKB-KW"/>
</dbReference>
<dbReference type="PANTHER" id="PTHR24421">
    <property type="entry name" value="NITRATE/NITRITE SENSOR PROTEIN NARX-RELATED"/>
    <property type="match status" value="1"/>
</dbReference>
<keyword evidence="5" id="KW-1133">Transmembrane helix</keyword>
<reference evidence="7 8" key="1">
    <citation type="submission" date="2018-09" db="EMBL/GenBank/DDBJ databases">
        <authorList>
            <person name="Zhu H."/>
        </authorList>
    </citation>
    <scope>NUCLEOTIDE SEQUENCE [LARGE SCALE GENOMIC DNA]</scope>
    <source>
        <strain evidence="7 8">K1S02-6</strain>
    </source>
</reference>
<keyword evidence="5" id="KW-0812">Transmembrane</keyword>
<feature type="domain" description="Histidine kinase/HSP90-like ATPase" evidence="6">
    <location>
        <begin position="408"/>
        <end position="496"/>
    </location>
</feature>
<accession>A0A418X9H2</accession>
<dbReference type="PANTHER" id="PTHR24421:SF55">
    <property type="entry name" value="SENSOR HISTIDINE KINASE YDFH"/>
    <property type="match status" value="1"/>
</dbReference>
<dbReference type="Gene3D" id="1.20.5.1930">
    <property type="match status" value="1"/>
</dbReference>
<name>A0A418X9H2_9PSED</name>
<evidence type="ECO:0000256" key="2">
    <source>
        <dbReference type="ARBA" id="ARBA00022777"/>
    </source>
</evidence>
<dbReference type="GO" id="GO:0000160">
    <property type="term" value="P:phosphorelay signal transduction system"/>
    <property type="evidence" value="ECO:0007669"/>
    <property type="project" value="UniProtKB-KW"/>
</dbReference>
<dbReference type="EMBL" id="QYUR01000008">
    <property type="protein sequence ID" value="RJG09120.1"/>
    <property type="molecule type" value="Genomic_DNA"/>
</dbReference>
<organism evidence="7 8">
    <name type="scientific">Pseudomonas cavernicola</name>
    <dbReference type="NCBI Taxonomy" id="2320866"/>
    <lineage>
        <taxon>Bacteria</taxon>
        <taxon>Pseudomonadati</taxon>
        <taxon>Pseudomonadota</taxon>
        <taxon>Gammaproteobacteria</taxon>
        <taxon>Pseudomonadales</taxon>
        <taxon>Pseudomonadaceae</taxon>
        <taxon>Pseudomonas</taxon>
    </lineage>
</organism>
<sequence>MFTEAKVEPNAETVAPDADQASLEPASRAPLPQPNTWWQTARNKLRGLNRSMQFVIAAAIILGITMAFVGNLISQRIKHDATQSAGEAAALYMEAFLAPYIQELATSRELSAASTLAVDNLMANTSINQHIASIKIWLPDGTNIYSTSKLPVFRNYPEDPIEQVMQGKIVTRLAAFDNSEHDHERSLGIPLYETYVPLRKVGSGQILAIGEFYEKEHEIDNLRQEVWSVIGAATLAMLLLLFFIVRRGDQIIERQQMTLKLQMQEQAQLHLQNTNLQDRITTANHEFSRINELTLRRLGADLHDGPAQLLTLILLRLDELGVLQDSYPQDSGLLGGNVLELVRSAGQEALREIRGISLGLALPEINELSLREELLLVAHRHELRTETEVKLTLGPLPDDVPLPYKICIYRFTQEALNNAFHHAGGKSQKVSASHHKGLLEVQIEDAGEGIPTAGSGAANRGRTPLGLVGMRYRIESLGGVFSIDSAPGAGTRLKAQFNL</sequence>
<evidence type="ECO:0000259" key="6">
    <source>
        <dbReference type="Pfam" id="PF02518"/>
    </source>
</evidence>
<keyword evidence="3" id="KW-0902">Two-component regulatory system</keyword>